<name>A0A6J4TF48_9ACTN</name>
<dbReference type="NCBIfam" id="NF038048">
    <property type="entry name" value="DIP1984_fam"/>
    <property type="match status" value="1"/>
</dbReference>
<feature type="compositionally biased region" description="Basic and acidic residues" evidence="1">
    <location>
        <begin position="8"/>
        <end position="18"/>
    </location>
</feature>
<protein>
    <recommendedName>
        <fullName evidence="3">DIP1984 family protein</fullName>
    </recommendedName>
</protein>
<feature type="region of interest" description="Disordered" evidence="1">
    <location>
        <begin position="8"/>
        <end position="32"/>
    </location>
</feature>
<sequence>MERSAARAVRLEAGRLPDEAATSGGHSGRVKLGVHMPRPRARARPTAATVDVVRVWTLGDRRRESRVRGWYPRSIVKLGEALTMRADLQKRIAQLTGRIQASAVVQEGDRPPEDPARLLDELRQMSADLEWLITAINLTNAASSLTDGQTVTAALAKRDLLAVRQGVLRSAAEAVTQAQARYSRSEIRLARQLDVAAVRKEIDDLARQRRVVDTAIQEHNWTTDLIEDASR</sequence>
<dbReference type="Pfam" id="PF20935">
    <property type="entry name" value="DUF6847"/>
    <property type="match status" value="1"/>
</dbReference>
<dbReference type="AlphaFoldDB" id="A0A6J4TF48"/>
<gene>
    <name evidence="2" type="ORF">AVDCRST_MAG53-3362</name>
</gene>
<dbReference type="EMBL" id="CADCVR010000104">
    <property type="protein sequence ID" value="CAA9521730.1"/>
    <property type="molecule type" value="Genomic_DNA"/>
</dbReference>
<dbReference type="InterPro" id="IPR047741">
    <property type="entry name" value="DIP1984-like"/>
</dbReference>
<evidence type="ECO:0000313" key="2">
    <source>
        <dbReference type="EMBL" id="CAA9521730.1"/>
    </source>
</evidence>
<proteinExistence type="predicted"/>
<reference evidence="2" key="1">
    <citation type="submission" date="2020-02" db="EMBL/GenBank/DDBJ databases">
        <authorList>
            <person name="Meier V. D."/>
        </authorList>
    </citation>
    <scope>NUCLEOTIDE SEQUENCE</scope>
    <source>
        <strain evidence="2">AVDCRST_MAG53</strain>
    </source>
</reference>
<evidence type="ECO:0000256" key="1">
    <source>
        <dbReference type="SAM" id="MobiDB-lite"/>
    </source>
</evidence>
<organism evidence="2">
    <name type="scientific">uncultured Solirubrobacteraceae bacterium</name>
    <dbReference type="NCBI Taxonomy" id="1162706"/>
    <lineage>
        <taxon>Bacteria</taxon>
        <taxon>Bacillati</taxon>
        <taxon>Actinomycetota</taxon>
        <taxon>Thermoleophilia</taxon>
        <taxon>Solirubrobacterales</taxon>
        <taxon>Solirubrobacteraceae</taxon>
        <taxon>environmental samples</taxon>
    </lineage>
</organism>
<dbReference type="Gene3D" id="6.10.320.10">
    <property type="match status" value="1"/>
</dbReference>
<dbReference type="CDD" id="cd12208">
    <property type="entry name" value="DIP1984-like"/>
    <property type="match status" value="1"/>
</dbReference>
<evidence type="ECO:0008006" key="3">
    <source>
        <dbReference type="Google" id="ProtNLM"/>
    </source>
</evidence>
<accession>A0A6J4TF48</accession>